<dbReference type="InterPro" id="IPR016186">
    <property type="entry name" value="C-type_lectin-like/link_sf"/>
</dbReference>
<accession>S4RE73</accession>
<dbReference type="Ensembl" id="ENSPMAT00000003519.1">
    <property type="protein sequence ID" value="ENSPMAP00000003505.1"/>
    <property type="gene ID" value="ENSPMAG00000003217.1"/>
</dbReference>
<dbReference type="GO" id="GO:0031012">
    <property type="term" value="C:extracellular matrix"/>
    <property type="evidence" value="ECO:0007669"/>
    <property type="project" value="TreeGrafter"/>
</dbReference>
<dbReference type="PANTHER" id="PTHR24023">
    <property type="entry name" value="COLLAGEN ALPHA"/>
    <property type="match status" value="1"/>
</dbReference>
<feature type="compositionally biased region" description="Gly residues" evidence="2">
    <location>
        <begin position="34"/>
        <end position="46"/>
    </location>
</feature>
<dbReference type="HOGENOM" id="CLU_014222_0_0_1"/>
<dbReference type="InterPro" id="IPR045463">
    <property type="entry name" value="XV/XVIII_trimerization_dom"/>
</dbReference>
<reference evidence="5" key="2">
    <citation type="submission" date="2025-09" db="UniProtKB">
        <authorList>
            <consortium name="Ensembl"/>
        </authorList>
    </citation>
    <scope>IDENTIFICATION</scope>
</reference>
<feature type="compositionally biased region" description="Low complexity" evidence="2">
    <location>
        <begin position="197"/>
        <end position="206"/>
    </location>
</feature>
<dbReference type="GeneTree" id="ENSGT00940000158212"/>
<dbReference type="SUPFAM" id="SSF56436">
    <property type="entry name" value="C-type lectin-like"/>
    <property type="match status" value="1"/>
</dbReference>
<feature type="compositionally biased region" description="Pro residues" evidence="2">
    <location>
        <begin position="247"/>
        <end position="258"/>
    </location>
</feature>
<reference evidence="5" key="1">
    <citation type="submission" date="2025-08" db="UniProtKB">
        <authorList>
            <consortium name="Ensembl"/>
        </authorList>
    </citation>
    <scope>IDENTIFICATION</scope>
</reference>
<protein>
    <submittedName>
        <fullName evidence="5">Uncharacterized protein</fullName>
    </submittedName>
</protein>
<evidence type="ECO:0000259" key="4">
    <source>
        <dbReference type="Pfam" id="PF20010"/>
    </source>
</evidence>
<dbReference type="InterPro" id="IPR050149">
    <property type="entry name" value="Collagen_superfamily"/>
</dbReference>
<name>S4RE73_PETMA</name>
<dbReference type="Gene3D" id="3.10.100.10">
    <property type="entry name" value="Mannose-Binding Protein A, subunit A"/>
    <property type="match status" value="1"/>
</dbReference>
<feature type="region of interest" description="Disordered" evidence="2">
    <location>
        <begin position="1"/>
        <end position="69"/>
    </location>
</feature>
<dbReference type="PANTHER" id="PTHR24023:SF906">
    <property type="entry name" value="COLLAGEN ALPHA-2(IX) CHAIN"/>
    <property type="match status" value="1"/>
</dbReference>
<feature type="domain" description="Collagenase NC10/endostatin" evidence="3">
    <location>
        <begin position="401"/>
        <end position="568"/>
    </location>
</feature>
<dbReference type="Pfam" id="PF06482">
    <property type="entry name" value="Endostatin"/>
    <property type="match status" value="1"/>
</dbReference>
<feature type="compositionally biased region" description="Pro residues" evidence="2">
    <location>
        <begin position="47"/>
        <end position="67"/>
    </location>
</feature>
<dbReference type="GO" id="GO:0030198">
    <property type="term" value="P:extracellular matrix organization"/>
    <property type="evidence" value="ECO:0007669"/>
    <property type="project" value="TreeGrafter"/>
</dbReference>
<dbReference type="InterPro" id="IPR016187">
    <property type="entry name" value="CTDL_fold"/>
</dbReference>
<dbReference type="GO" id="GO:0005581">
    <property type="term" value="C:collagen trimer"/>
    <property type="evidence" value="ECO:0007669"/>
    <property type="project" value="UniProtKB-KW"/>
</dbReference>
<dbReference type="GO" id="GO:0005615">
    <property type="term" value="C:extracellular space"/>
    <property type="evidence" value="ECO:0007669"/>
    <property type="project" value="TreeGrafter"/>
</dbReference>
<feature type="compositionally biased region" description="Gly residues" evidence="2">
    <location>
        <begin position="213"/>
        <end position="224"/>
    </location>
</feature>
<feature type="domain" description="Collagen type XV/XVIII trimerization" evidence="4">
    <location>
        <begin position="331"/>
        <end position="363"/>
    </location>
</feature>
<dbReference type="Gene3D" id="3.40.1620.70">
    <property type="match status" value="1"/>
</dbReference>
<evidence type="ECO:0000259" key="3">
    <source>
        <dbReference type="Pfam" id="PF06482"/>
    </source>
</evidence>
<dbReference type="Pfam" id="PF20010">
    <property type="entry name" value="Collagen_trimer"/>
    <property type="match status" value="1"/>
</dbReference>
<dbReference type="GO" id="GO:0030020">
    <property type="term" value="F:extracellular matrix structural constituent conferring tensile strength"/>
    <property type="evidence" value="ECO:0007669"/>
    <property type="project" value="TreeGrafter"/>
</dbReference>
<sequence>GPPGPVGPKGERGLPGISGISGIPGTKGLKGQKGDPGLGSGSKGGLPGPPGRTGPIGPPGPPGPPGVPVLFSSKCLRVRGSFRGKSIVNSRSNLYGEKGEPGRMGLKGEPGEGHGSYVAGPRGEPGMPGLQGATGRMGPVINIDGVIQTGDGCCLTQGGELEEIKFKGPKGDSVMGPPGIPGTPGANGQPGYGLEGPTGQPGLPGAQGPPGNPGVGVPGTGKPGPRGHVGEHGMPGPPGFPGSAGEPGPPGPPGPHGPQGPQGPDGSTLSCDQSSLGNGAIYFTQTWPLRQLDHKLNDSRTTWPLCGCACSHGAVTCVPQVLVFGNHHELVSHRARDGSLAYVTQSGNLYFCVPGGWRKLALGLSVFNTTPYSPTQPPLRFFLISNVTLTPQHPAGPAPQLYMAALNTPIMGSMGGLRGADTLCFRQARSAGLAGTFRAFLASPNQDLHAIVDRDEASQVPILNLKNELLFFNWNSLFTGDGASFNPNAPIYSFDGGNVLTDSKWPFKLVWHGADEQGRHKNGHSCTGWRSSSDDVGQASALQSGRLLDQHTHHCASHFVVLCVENSYRHHLRQQGKRKK</sequence>
<evidence type="ECO:0000313" key="5">
    <source>
        <dbReference type="Ensembl" id="ENSPMAP00000003505.1"/>
    </source>
</evidence>
<dbReference type="STRING" id="7757.ENSPMAP00000003505"/>
<dbReference type="AlphaFoldDB" id="S4RE73"/>
<dbReference type="OMA" id="DYECFRQ"/>
<dbReference type="Pfam" id="PF01391">
    <property type="entry name" value="Collagen"/>
    <property type="match status" value="1"/>
</dbReference>
<dbReference type="InterPro" id="IPR008160">
    <property type="entry name" value="Collagen"/>
</dbReference>
<keyword evidence="1" id="KW-0176">Collagen</keyword>
<feature type="region of interest" description="Disordered" evidence="2">
    <location>
        <begin position="166"/>
        <end position="274"/>
    </location>
</feature>
<proteinExistence type="predicted"/>
<evidence type="ECO:0000256" key="1">
    <source>
        <dbReference type="ARBA" id="ARBA00023119"/>
    </source>
</evidence>
<organism evidence="5">
    <name type="scientific">Petromyzon marinus</name>
    <name type="common">Sea lamprey</name>
    <dbReference type="NCBI Taxonomy" id="7757"/>
    <lineage>
        <taxon>Eukaryota</taxon>
        <taxon>Metazoa</taxon>
        <taxon>Chordata</taxon>
        <taxon>Craniata</taxon>
        <taxon>Vertebrata</taxon>
        <taxon>Cyclostomata</taxon>
        <taxon>Hyperoartia</taxon>
        <taxon>Petromyzontiformes</taxon>
        <taxon>Petromyzontidae</taxon>
        <taxon>Petromyzon</taxon>
    </lineage>
</organism>
<evidence type="ECO:0000256" key="2">
    <source>
        <dbReference type="SAM" id="MobiDB-lite"/>
    </source>
</evidence>
<feature type="compositionally biased region" description="Low complexity" evidence="2">
    <location>
        <begin position="15"/>
        <end position="24"/>
    </location>
</feature>
<dbReference type="InterPro" id="IPR010515">
    <property type="entry name" value="Collagenase_NC10/endostatin"/>
</dbReference>